<keyword evidence="1" id="KW-0472">Membrane</keyword>
<name>C0QUW0_PERMH</name>
<evidence type="ECO:0000256" key="1">
    <source>
        <dbReference type="SAM" id="Phobius"/>
    </source>
</evidence>
<dbReference type="eggNOG" id="COG4678">
    <property type="taxonomic scope" value="Bacteria"/>
</dbReference>
<evidence type="ECO:0000313" key="4">
    <source>
        <dbReference type="Proteomes" id="UP000001366"/>
    </source>
</evidence>
<proteinExistence type="predicted"/>
<dbReference type="EMBL" id="CP001231">
    <property type="protein sequence ID" value="ACO04997.1"/>
    <property type="molecule type" value="Genomic_DNA"/>
</dbReference>
<geneLocation type="plasmid" evidence="4">
    <name>pPERMA01</name>
</geneLocation>
<keyword evidence="4" id="KW-1185">Reference proteome</keyword>
<evidence type="ECO:0000313" key="3">
    <source>
        <dbReference type="EMBL" id="ACO04997.1"/>
    </source>
</evidence>
<keyword evidence="1" id="KW-0812">Transmembrane</keyword>
<feature type="transmembrane region" description="Helical" evidence="1">
    <location>
        <begin position="428"/>
        <end position="448"/>
    </location>
</feature>
<feature type="transmembrane region" description="Helical" evidence="1">
    <location>
        <begin position="370"/>
        <end position="390"/>
    </location>
</feature>
<dbReference type="AlphaFoldDB" id="C0QUW0"/>
<dbReference type="InterPro" id="IPR012931">
    <property type="entry name" value="TraG_N_Proteobacteria"/>
</dbReference>
<reference evidence="3 4" key="1">
    <citation type="journal article" date="2009" name="J. Bacteriol.">
        <title>Complete and draft genome sequences of six members of the Aquificales.</title>
        <authorList>
            <person name="Reysenbach A.L."/>
            <person name="Hamamura N."/>
            <person name="Podar M."/>
            <person name="Griffiths E."/>
            <person name="Ferreira S."/>
            <person name="Hochstein R."/>
            <person name="Heidelberg J."/>
            <person name="Johnson J."/>
            <person name="Mead D."/>
            <person name="Pohorille A."/>
            <person name="Sarmiento M."/>
            <person name="Schweighofer K."/>
            <person name="Seshadri R."/>
            <person name="Voytek M.A."/>
        </authorList>
    </citation>
    <scope>NUCLEOTIDE SEQUENCE [LARGE SCALE GENOMIC DNA]</scope>
    <source>
        <strain evidence="4">DSM 14350 / EX-H1</strain>
        <plasmid evidence="4">pPERMA01</plasmid>
    </source>
</reference>
<dbReference type="PaxDb" id="123214-PERMA_A0031"/>
<dbReference type="OrthoDB" id="7413598at2"/>
<accession>C0QUW0</accession>
<gene>
    <name evidence="3" type="ordered locus">PERMA_A0031</name>
</gene>
<feature type="transmembrane region" description="Helical" evidence="1">
    <location>
        <begin position="341"/>
        <end position="364"/>
    </location>
</feature>
<feature type="domain" description="TraG N-terminal Proteobacteria" evidence="2">
    <location>
        <begin position="7"/>
        <end position="467"/>
    </location>
</feature>
<dbReference type="RefSeq" id="WP_012675185.1">
    <property type="nucleotide sequence ID" value="NC_012439.1"/>
</dbReference>
<dbReference type="HOGENOM" id="CLU_274952_0_0_0"/>
<feature type="transmembrane region" description="Helical" evidence="1">
    <location>
        <begin position="59"/>
        <end position="79"/>
    </location>
</feature>
<dbReference type="Pfam" id="PF07916">
    <property type="entry name" value="TraG_N"/>
    <property type="match status" value="1"/>
</dbReference>
<evidence type="ECO:0000259" key="2">
    <source>
        <dbReference type="Pfam" id="PF07916"/>
    </source>
</evidence>
<keyword evidence="3" id="KW-0614">Plasmid</keyword>
<dbReference type="KEGG" id="pmx:PERMA_A0031"/>
<feature type="transmembrane region" description="Helical" evidence="1">
    <location>
        <begin position="22"/>
        <end position="53"/>
    </location>
</feature>
<dbReference type="Proteomes" id="UP000001366">
    <property type="component" value="Plasmid unnamed"/>
</dbReference>
<keyword evidence="1" id="KW-1133">Transmembrane helix</keyword>
<organism evidence="3 4">
    <name type="scientific">Persephonella marina (strain DSM 14350 / EX-H1)</name>
    <dbReference type="NCBI Taxonomy" id="123214"/>
    <lineage>
        <taxon>Bacteria</taxon>
        <taxon>Pseudomonadati</taxon>
        <taxon>Aquificota</taxon>
        <taxon>Aquificia</taxon>
        <taxon>Aquificales</taxon>
        <taxon>Hydrogenothermaceae</taxon>
        <taxon>Persephonella</taxon>
    </lineage>
</organism>
<sequence>MAIDLDLYTVGNIETLSQVYKYLVLILGDSFIGTVIKITAVWGLIFAILASAFKGRFSIWIYHFLMTYVLFQIFFMPVVRLTIIDTKLDRTYVVDNVPFGVGFIASMASGFSYKLTNLIDNAFHTGTVVVWGPGTGSYVAGVDYSRMGFAGMFDYLKMGLKIDPRLVQTKFNAVYEMQAYIEQCFFPYVSTLSATEIDNLRKSNNLLADLRVDNSFLMSYNGTTWTCDDFYDNKLVPDWNDFVNTGATTPQLFGFADYMTVRMVDSINAMTNASMSFNQIITQSGIINMIKESYFTSGLADDMNNRLLAGYAVGRAEEQAKLMGKAMFLWAKKVIPFMQGFLEAFFVILFPFLIILLFIPLVSFGGVQPAIGYLKVIVWVYLFIPILAIIDGMIKLQAINKTIAWLNSVGLQGITLGDYGFLLEQADFYPAIAGFAAMSTPLWAWMLLKGFEAGVHGISALVGSMGSQFVGQEAGAANITRNMTRDSRELMANMGAGQSPVEALSNAGTWMYKENTNLGGLYSSLGAYNAHSILESQLGIGGAVQTTTAQALYGLTHSGGRGMAAWNASGGNVMNMLNTGAMTSPAQIIERDYGTLGLKYDAQGNLVAAEFNTGIKSDMMQANLQTTFSQSRNDVISTAWNAVWGNSQTYQKAYQSTSAITEQFLKDYTSGTGIEDRASFDNRAEVKEAFTDAKELRDTLTEEYGLSKDKANQFVAEFTTGLSAAAAKNGGKLDINTVKDVFKSVLSKFKADGSVGAKGIENFEETEAWKEATQYADNKSYQIVQDTALSYTTSHNAYFNRVKQEKGAELQDVSYQDLQQFHENWQKAEQITAQINRAFNQTQTELGSLNTNNLIGFIRWMNGGHIDKQKETMMMDRILTAVANNDKPFLDNLSKAYTAYVMEMQGMTDVSPGVSKFFTQKQAFLNMVQGQVDNAAVNIATHFNQHYEGINTLRNMAGVSPYQNLQAEAGDRFAYVGSNQASIENGVYAGKGNIKPISKPQWTGEVEQYTKDPTNPIELGKNIVNYGKEHGAWGTAMAVGTGSVILGTAMEYAPWAKQAFDTMKSGASKVWTTIRTAEPIAEMGTGRWAQFAAGGRLLTIPVGTTAGVAMAATTVPLAAVGGWAIGTAINNKWGDDIYNNFTEPVLDWIGEKTGWWKPVGGNK</sequence>
<protein>
    <submittedName>
        <fullName evidence="3">Putative membrane protein</fullName>
    </submittedName>
</protein>